<evidence type="ECO:0000256" key="2">
    <source>
        <dbReference type="ARBA" id="ARBA00022801"/>
    </source>
</evidence>
<dbReference type="AlphaFoldDB" id="A0A2T2P0E1"/>
<evidence type="ECO:0000256" key="1">
    <source>
        <dbReference type="ARBA" id="ARBA00005964"/>
    </source>
</evidence>
<dbReference type="InterPro" id="IPR002018">
    <property type="entry name" value="CarbesteraseB"/>
</dbReference>
<dbReference type="EMBL" id="KZ678131">
    <property type="protein sequence ID" value="PSN70828.1"/>
    <property type="molecule type" value="Genomic_DNA"/>
</dbReference>
<organism evidence="5 6">
    <name type="scientific">Corynespora cassiicola Philippines</name>
    <dbReference type="NCBI Taxonomy" id="1448308"/>
    <lineage>
        <taxon>Eukaryota</taxon>
        <taxon>Fungi</taxon>
        <taxon>Dikarya</taxon>
        <taxon>Ascomycota</taxon>
        <taxon>Pezizomycotina</taxon>
        <taxon>Dothideomycetes</taxon>
        <taxon>Pleosporomycetidae</taxon>
        <taxon>Pleosporales</taxon>
        <taxon>Corynesporascaceae</taxon>
        <taxon>Corynespora</taxon>
    </lineage>
</organism>
<reference evidence="5 6" key="1">
    <citation type="journal article" date="2018" name="Front. Microbiol.">
        <title>Genome-Wide Analysis of Corynespora cassiicola Leaf Fall Disease Putative Effectors.</title>
        <authorList>
            <person name="Lopez D."/>
            <person name="Ribeiro S."/>
            <person name="Label P."/>
            <person name="Fumanal B."/>
            <person name="Venisse J.S."/>
            <person name="Kohler A."/>
            <person name="de Oliveira R.R."/>
            <person name="Labutti K."/>
            <person name="Lipzen A."/>
            <person name="Lail K."/>
            <person name="Bauer D."/>
            <person name="Ohm R.A."/>
            <person name="Barry K.W."/>
            <person name="Spatafora J."/>
            <person name="Grigoriev I.V."/>
            <person name="Martin F.M."/>
            <person name="Pujade-Renaud V."/>
        </authorList>
    </citation>
    <scope>NUCLEOTIDE SEQUENCE [LARGE SCALE GENOMIC DNA]</scope>
    <source>
        <strain evidence="5 6">Philippines</strain>
    </source>
</reference>
<sequence>MSVVLCLRPPPFFIMVLAVAVLVAFLQSRAVSAVGNLTIDTTSGPVTGLVNGTTPHVAQFLGIPFAEQPVGERRWLPPVAKSREERIDATRFGPGCPQFEGNASNVWLTDAPEFVTPANTTGEECLVVNVWAPWKQQQKKKHNESLPVIAWIYGGGFQTGSGHIEYQLPAQWIERSQKHIVVGINYRLNIFGFPNAAGLKDDEQNLGFLDQRLGLEWIRANIANFGGDPDRITLWGQSAGAISVDNYNFAYPEDPIVSSLIMNSGSSHLPLTAVDPTHTNFTFVANHFGCGNSSAEAEIDCLRNVSSTDIVAFLKTRTDTGATPALSFNPIVDNRTKFSNYTARALAGNYTKKPAIIGTVTHEGQPFLPYDQENGPDEAIANATTLQLFLCPVVQTTLDRYASSTTTFRYLYGGNFSNIAPQWWEGAYHSSELPLIFGTHDIARTPSTPFQYDVSHQMQDYWLAFAEDPINGLPKLGWEAYEPQGQAVLIGYEDVVTQPIAESRLEAPCDGLTPREGALPPP</sequence>
<protein>
    <recommendedName>
        <fullName evidence="3">Carboxylic ester hydrolase</fullName>
        <ecNumber evidence="3">3.1.1.-</ecNumber>
    </recommendedName>
</protein>
<keyword evidence="2 3" id="KW-0378">Hydrolase</keyword>
<dbReference type="SUPFAM" id="SSF53474">
    <property type="entry name" value="alpha/beta-Hydrolases"/>
    <property type="match status" value="1"/>
</dbReference>
<dbReference type="Gene3D" id="3.40.50.1820">
    <property type="entry name" value="alpha/beta hydrolase"/>
    <property type="match status" value="2"/>
</dbReference>
<evidence type="ECO:0000256" key="3">
    <source>
        <dbReference type="RuleBase" id="RU361235"/>
    </source>
</evidence>
<feature type="chain" id="PRO_5015376142" description="Carboxylic ester hydrolase" evidence="3">
    <location>
        <begin position="34"/>
        <end position="522"/>
    </location>
</feature>
<dbReference type="Pfam" id="PF00135">
    <property type="entry name" value="COesterase"/>
    <property type="match status" value="2"/>
</dbReference>
<dbReference type="InterPro" id="IPR029058">
    <property type="entry name" value="AB_hydrolase_fold"/>
</dbReference>
<dbReference type="GO" id="GO:0052689">
    <property type="term" value="F:carboxylic ester hydrolase activity"/>
    <property type="evidence" value="ECO:0007669"/>
    <property type="project" value="TreeGrafter"/>
</dbReference>
<dbReference type="STRING" id="1448308.A0A2T2P0E1"/>
<comment type="similarity">
    <text evidence="1 3">Belongs to the type-B carboxylesterase/lipase family.</text>
</comment>
<keyword evidence="6" id="KW-1185">Reference proteome</keyword>
<evidence type="ECO:0000313" key="6">
    <source>
        <dbReference type="Proteomes" id="UP000240883"/>
    </source>
</evidence>
<dbReference type="PANTHER" id="PTHR43918">
    <property type="entry name" value="ACETYLCHOLINESTERASE"/>
    <property type="match status" value="1"/>
</dbReference>
<feature type="domain" description="Carboxylesterase type B" evidence="4">
    <location>
        <begin position="38"/>
        <end position="374"/>
    </location>
</feature>
<evidence type="ECO:0000259" key="4">
    <source>
        <dbReference type="Pfam" id="PF00135"/>
    </source>
</evidence>
<dbReference type="InterPro" id="IPR019826">
    <property type="entry name" value="Carboxylesterase_B_AS"/>
</dbReference>
<gene>
    <name evidence="5" type="ORF">BS50DRAFT_517481</name>
</gene>
<dbReference type="PROSITE" id="PS00122">
    <property type="entry name" value="CARBOXYLESTERASE_B_1"/>
    <property type="match status" value="1"/>
</dbReference>
<keyword evidence="3" id="KW-0732">Signal</keyword>
<dbReference type="Proteomes" id="UP000240883">
    <property type="component" value="Unassembled WGS sequence"/>
</dbReference>
<proteinExistence type="inferred from homology"/>
<dbReference type="PANTHER" id="PTHR43918:SF4">
    <property type="entry name" value="CARBOXYLIC ESTER HYDROLASE"/>
    <property type="match status" value="1"/>
</dbReference>
<feature type="domain" description="Carboxylesterase type B" evidence="4">
    <location>
        <begin position="378"/>
        <end position="493"/>
    </location>
</feature>
<evidence type="ECO:0000313" key="5">
    <source>
        <dbReference type="EMBL" id="PSN70828.1"/>
    </source>
</evidence>
<dbReference type="OrthoDB" id="408631at2759"/>
<dbReference type="InterPro" id="IPR050654">
    <property type="entry name" value="AChE-related_enzymes"/>
</dbReference>
<feature type="signal peptide" evidence="3">
    <location>
        <begin position="1"/>
        <end position="33"/>
    </location>
</feature>
<name>A0A2T2P0E1_CORCC</name>
<dbReference type="EC" id="3.1.1.-" evidence="3"/>
<accession>A0A2T2P0E1</accession>